<comment type="caution">
    <text evidence="2">The sequence shown here is derived from an EMBL/GenBank/DDBJ whole genome shotgun (WGS) entry which is preliminary data.</text>
</comment>
<dbReference type="Proteomes" id="UP000664369">
    <property type="component" value="Unassembled WGS sequence"/>
</dbReference>
<proteinExistence type="predicted"/>
<sequence>MSFVFSSLQPIKTSLLLALLSSTAAACDTPVKQSVGRSTTTPATSQRVTATEPGADYSVEPIVISPKKAANLTVQVSYPRLRSRPGTAPTDTVGIAAFNREAKSFATGLVKEIETTARENRHDKIPTALQVSFRSYLLQLGMVSIAFNITQDGIGPRPITWATGLTYDLRAGRKLTPGDVFQQNAAFKAALLNTIQPVLDSSSDCQLEPDNMTWDNFVIGPDSYHLLLGDAQIGRACDTREISMPLGKLKPFAIADSPTARLNTEKR</sequence>
<organism evidence="2 3">
    <name type="scientific">Hymenobacter negativus</name>
    <dbReference type="NCBI Taxonomy" id="2795026"/>
    <lineage>
        <taxon>Bacteria</taxon>
        <taxon>Pseudomonadati</taxon>
        <taxon>Bacteroidota</taxon>
        <taxon>Cytophagia</taxon>
        <taxon>Cytophagales</taxon>
        <taxon>Hymenobacteraceae</taxon>
        <taxon>Hymenobacter</taxon>
    </lineage>
</organism>
<evidence type="ECO:0008006" key="4">
    <source>
        <dbReference type="Google" id="ProtNLM"/>
    </source>
</evidence>
<feature type="chain" id="PRO_5046503057" description="DUF3298 domain-containing protein" evidence="1">
    <location>
        <begin position="27"/>
        <end position="267"/>
    </location>
</feature>
<feature type="signal peptide" evidence="1">
    <location>
        <begin position="1"/>
        <end position="26"/>
    </location>
</feature>
<reference evidence="2 3" key="1">
    <citation type="submission" date="2021-03" db="EMBL/GenBank/DDBJ databases">
        <authorList>
            <person name="Kim M.K."/>
        </authorList>
    </citation>
    <scope>NUCLEOTIDE SEQUENCE [LARGE SCALE GENOMIC DNA]</scope>
    <source>
        <strain evidence="2 3">BT442</strain>
    </source>
</reference>
<accession>A0ABS3QP00</accession>
<evidence type="ECO:0000256" key="1">
    <source>
        <dbReference type="SAM" id="SignalP"/>
    </source>
</evidence>
<dbReference type="EMBL" id="JAGETZ010000024">
    <property type="protein sequence ID" value="MBO2013006.1"/>
    <property type="molecule type" value="Genomic_DNA"/>
</dbReference>
<dbReference type="Gene3D" id="3.30.565.40">
    <property type="entry name" value="Fervidobacterium nodosum Rt17-B1 like"/>
    <property type="match status" value="1"/>
</dbReference>
<keyword evidence="3" id="KW-1185">Reference proteome</keyword>
<name>A0ABS3QP00_9BACT</name>
<protein>
    <recommendedName>
        <fullName evidence="4">DUF3298 domain-containing protein</fullName>
    </recommendedName>
</protein>
<gene>
    <name evidence="2" type="ORF">J4E00_28350</name>
</gene>
<dbReference type="RefSeq" id="WP_208178746.1">
    <property type="nucleotide sequence ID" value="NZ_JAGETZ010000024.1"/>
</dbReference>
<evidence type="ECO:0000313" key="3">
    <source>
        <dbReference type="Proteomes" id="UP000664369"/>
    </source>
</evidence>
<keyword evidence="1" id="KW-0732">Signal</keyword>
<evidence type="ECO:0000313" key="2">
    <source>
        <dbReference type="EMBL" id="MBO2013006.1"/>
    </source>
</evidence>